<dbReference type="RefSeq" id="WP_081515725.1">
    <property type="nucleotide sequence ID" value="NZ_CP043626.1"/>
</dbReference>
<sequence length="72" mass="8345">MGNLLLSRNIFEAIHLFVDPECSDEELIRQLRSQKLVIRIGRVQDQQVRLVIAAPPCVRVLREELLPDDTHQ</sequence>
<evidence type="ECO:0000313" key="2">
    <source>
        <dbReference type="EMBL" id="QEY73749.1"/>
    </source>
</evidence>
<keyword evidence="3" id="KW-1185">Reference proteome</keyword>
<name>A0A9X7R5T0_PSEDE</name>
<dbReference type="KEGG" id="pden:F1C79_20275"/>
<evidence type="ECO:0000313" key="3">
    <source>
        <dbReference type="Proteomes" id="UP000326659"/>
    </source>
</evidence>
<gene>
    <name evidence="2" type="ORF">F1C79_20275</name>
</gene>
<dbReference type="EMBL" id="CP043626">
    <property type="protein sequence ID" value="QEY73749.1"/>
    <property type="molecule type" value="Genomic_DNA"/>
</dbReference>
<dbReference type="OrthoDB" id="9877328at2"/>
<dbReference type="InterPro" id="IPR003751">
    <property type="entry name" value="CsrA"/>
</dbReference>
<keyword evidence="1" id="KW-0010">Activator</keyword>
<dbReference type="GO" id="GO:0003723">
    <property type="term" value="F:RNA binding"/>
    <property type="evidence" value="ECO:0007669"/>
    <property type="project" value="InterPro"/>
</dbReference>
<accession>A0A9X7R5T0</accession>
<protein>
    <submittedName>
        <fullName evidence="2">Carbon storage regulator</fullName>
    </submittedName>
</protein>
<dbReference type="Pfam" id="PF02599">
    <property type="entry name" value="CsrA"/>
    <property type="match status" value="1"/>
</dbReference>
<reference evidence="2 3" key="1">
    <citation type="submission" date="2019-09" db="EMBL/GenBank/DDBJ databases">
        <title>Prosopis cineraria nodule microbiome.</title>
        <authorList>
            <person name="Chaluvadi S.R."/>
            <person name="Ali R."/>
            <person name="Wang X."/>
        </authorList>
    </citation>
    <scope>NUCLEOTIDE SEQUENCE [LARGE SCALE GENOMIC DNA]</scope>
    <source>
        <strain evidence="2 3">BG1</strain>
    </source>
</reference>
<dbReference type="Gene3D" id="2.60.40.4380">
    <property type="entry name" value="Translational regulator CsrA"/>
    <property type="match status" value="1"/>
</dbReference>
<dbReference type="Proteomes" id="UP000326659">
    <property type="component" value="Chromosome"/>
</dbReference>
<dbReference type="SUPFAM" id="SSF117130">
    <property type="entry name" value="CsrA-like"/>
    <property type="match status" value="1"/>
</dbReference>
<evidence type="ECO:0000256" key="1">
    <source>
        <dbReference type="ARBA" id="ARBA00023159"/>
    </source>
</evidence>
<dbReference type="InterPro" id="IPR036107">
    <property type="entry name" value="CsrA_sf"/>
</dbReference>
<dbReference type="GO" id="GO:0006109">
    <property type="term" value="P:regulation of carbohydrate metabolic process"/>
    <property type="evidence" value="ECO:0007669"/>
    <property type="project" value="InterPro"/>
</dbReference>
<organism evidence="2 3">
    <name type="scientific">Pseudomonas denitrificans</name>
    <dbReference type="NCBI Taxonomy" id="43306"/>
    <lineage>
        <taxon>Bacteria</taxon>
        <taxon>Pseudomonadati</taxon>
        <taxon>Pseudomonadota</taxon>
        <taxon>Gammaproteobacteria</taxon>
        <taxon>Pseudomonadales</taxon>
        <taxon>Pseudomonadaceae</taxon>
        <taxon>Halopseudomonas</taxon>
    </lineage>
</organism>
<dbReference type="AlphaFoldDB" id="A0A9X7R5T0"/>
<dbReference type="GO" id="GO:0006402">
    <property type="term" value="P:mRNA catabolic process"/>
    <property type="evidence" value="ECO:0007669"/>
    <property type="project" value="InterPro"/>
</dbReference>
<proteinExistence type="predicted"/>